<gene>
    <name evidence="2" type="ORF">ENV62_03525</name>
</gene>
<accession>A0A7C3WR17</accession>
<evidence type="ECO:0000313" key="2">
    <source>
        <dbReference type="EMBL" id="HGB14295.1"/>
    </source>
</evidence>
<protein>
    <submittedName>
        <fullName evidence="2">(Fe-S)-binding protein</fullName>
    </submittedName>
</protein>
<dbReference type="AlphaFoldDB" id="A0A7C3WR17"/>
<reference evidence="2" key="1">
    <citation type="journal article" date="2020" name="mSystems">
        <title>Genome- and Community-Level Interaction Insights into Carbon Utilization and Element Cycling Functions of Hydrothermarchaeota in Hydrothermal Sediment.</title>
        <authorList>
            <person name="Zhou Z."/>
            <person name="Liu Y."/>
            <person name="Xu W."/>
            <person name="Pan J."/>
            <person name="Luo Z.H."/>
            <person name="Li M."/>
        </authorList>
    </citation>
    <scope>NUCLEOTIDE SEQUENCE [LARGE SCALE GENOMIC DNA]</scope>
    <source>
        <strain evidence="2">SpSt-776</strain>
    </source>
</reference>
<evidence type="ECO:0000259" key="1">
    <source>
        <dbReference type="Pfam" id="PF02754"/>
    </source>
</evidence>
<comment type="caution">
    <text evidence="2">The sequence shown here is derived from an EMBL/GenBank/DDBJ whole genome shotgun (WGS) entry which is preliminary data.</text>
</comment>
<feature type="domain" description="Cysteine-rich" evidence="1">
    <location>
        <begin position="3"/>
        <end position="83"/>
    </location>
</feature>
<dbReference type="Pfam" id="PF02754">
    <property type="entry name" value="CCG"/>
    <property type="match status" value="2"/>
</dbReference>
<name>A0A7C3WR17_9BACT</name>
<dbReference type="GO" id="GO:0016491">
    <property type="term" value="F:oxidoreductase activity"/>
    <property type="evidence" value="ECO:0007669"/>
    <property type="project" value="UniProtKB-ARBA"/>
</dbReference>
<proteinExistence type="predicted"/>
<organism evidence="2">
    <name type="scientific">Desulfobacca acetoxidans</name>
    <dbReference type="NCBI Taxonomy" id="60893"/>
    <lineage>
        <taxon>Bacteria</taxon>
        <taxon>Pseudomonadati</taxon>
        <taxon>Thermodesulfobacteriota</taxon>
        <taxon>Desulfobaccia</taxon>
        <taxon>Desulfobaccales</taxon>
        <taxon>Desulfobaccaceae</taxon>
        <taxon>Desulfobacca</taxon>
    </lineage>
</organism>
<sequence>MSVKLFVPCYIELFSPELAATVGSLLDRLEVPWEYPPDQTCCGQFAFTVGDLATARRLMRHFLNVFSGAEAVICPSASCTLMVRHHYLTLAEGLKERRRAEALAGRLWELSEWLAARGPLPWRPVFAGTLILHRSCKARQLGALPNAARVLAQVEGLTLREVSPYYPCCGFGGTFSLQHPDLAGLIGEAYLEAALATGAQGLVSLDPGCLLHLRSVAAASNLSLSFYHLAEVIQSGSIT</sequence>
<dbReference type="InterPro" id="IPR004017">
    <property type="entry name" value="Cys_rich_dom"/>
</dbReference>
<feature type="domain" description="Cysteine-rich" evidence="1">
    <location>
        <begin position="132"/>
        <end position="214"/>
    </location>
</feature>
<dbReference type="GO" id="GO:0005829">
    <property type="term" value="C:cytosol"/>
    <property type="evidence" value="ECO:0007669"/>
    <property type="project" value="TreeGrafter"/>
</dbReference>
<dbReference type="PANTHER" id="PTHR30296">
    <property type="entry name" value="UNCHARACTERIZED PROTEIN YKGE"/>
    <property type="match status" value="1"/>
</dbReference>
<dbReference type="PANTHER" id="PTHR30296:SF0">
    <property type="entry name" value="LACTATE UTILIZATION PROTEIN A"/>
    <property type="match status" value="1"/>
</dbReference>
<dbReference type="EMBL" id="DTHB01000027">
    <property type="protein sequence ID" value="HGB14295.1"/>
    <property type="molecule type" value="Genomic_DNA"/>
</dbReference>